<dbReference type="AlphaFoldDB" id="A0A699ZQ79"/>
<dbReference type="Proteomes" id="UP000485058">
    <property type="component" value="Unassembled WGS sequence"/>
</dbReference>
<comment type="caution">
    <text evidence="2">The sequence shown here is derived from an EMBL/GenBank/DDBJ whole genome shotgun (WGS) entry which is preliminary data.</text>
</comment>
<protein>
    <submittedName>
        <fullName evidence="2">Uncharacterized protein</fullName>
    </submittedName>
</protein>
<reference evidence="2 3" key="1">
    <citation type="submission" date="2020-02" db="EMBL/GenBank/DDBJ databases">
        <title>Draft genome sequence of Haematococcus lacustris strain NIES-144.</title>
        <authorList>
            <person name="Morimoto D."/>
            <person name="Nakagawa S."/>
            <person name="Yoshida T."/>
            <person name="Sawayama S."/>
        </authorList>
    </citation>
    <scope>NUCLEOTIDE SEQUENCE [LARGE SCALE GENOMIC DNA]</scope>
    <source>
        <strain evidence="2 3">NIES-144</strain>
    </source>
</reference>
<sequence>GRQRQAGKAHREPAEMSRAMAIMRALQRLPAAAFPEATMVARAALSCGTLSNVTNDVQGAHKGFSAGIRPQMPSLSFASQMHSLTRKDEEQRQTQP</sequence>
<evidence type="ECO:0000313" key="2">
    <source>
        <dbReference type="EMBL" id="GFH21829.1"/>
    </source>
</evidence>
<feature type="compositionally biased region" description="Polar residues" evidence="1">
    <location>
        <begin position="73"/>
        <end position="83"/>
    </location>
</feature>
<feature type="region of interest" description="Disordered" evidence="1">
    <location>
        <begin position="62"/>
        <end position="96"/>
    </location>
</feature>
<evidence type="ECO:0000256" key="1">
    <source>
        <dbReference type="SAM" id="MobiDB-lite"/>
    </source>
</evidence>
<accession>A0A699ZQ79</accession>
<organism evidence="2 3">
    <name type="scientific">Haematococcus lacustris</name>
    <name type="common">Green alga</name>
    <name type="synonym">Haematococcus pluvialis</name>
    <dbReference type="NCBI Taxonomy" id="44745"/>
    <lineage>
        <taxon>Eukaryota</taxon>
        <taxon>Viridiplantae</taxon>
        <taxon>Chlorophyta</taxon>
        <taxon>core chlorophytes</taxon>
        <taxon>Chlorophyceae</taxon>
        <taxon>CS clade</taxon>
        <taxon>Chlamydomonadales</taxon>
        <taxon>Haematococcaceae</taxon>
        <taxon>Haematococcus</taxon>
    </lineage>
</organism>
<gene>
    <name evidence="2" type="ORF">HaLaN_19200</name>
</gene>
<proteinExistence type="predicted"/>
<feature type="non-terminal residue" evidence="2">
    <location>
        <position position="96"/>
    </location>
</feature>
<name>A0A699ZQ79_HAELA</name>
<keyword evidence="3" id="KW-1185">Reference proteome</keyword>
<feature type="non-terminal residue" evidence="2">
    <location>
        <position position="1"/>
    </location>
</feature>
<evidence type="ECO:0000313" key="3">
    <source>
        <dbReference type="Proteomes" id="UP000485058"/>
    </source>
</evidence>
<dbReference type="EMBL" id="BLLF01001913">
    <property type="protein sequence ID" value="GFH21829.1"/>
    <property type="molecule type" value="Genomic_DNA"/>
</dbReference>
<feature type="compositionally biased region" description="Basic and acidic residues" evidence="1">
    <location>
        <begin position="85"/>
        <end position="96"/>
    </location>
</feature>